<protein>
    <submittedName>
        <fullName evidence="2">Uncharacterized protein</fullName>
    </submittedName>
</protein>
<dbReference type="Proteomes" id="UP000094172">
    <property type="component" value="Unassembled WGS sequence"/>
</dbReference>
<evidence type="ECO:0000313" key="3">
    <source>
        <dbReference type="Proteomes" id="UP000094172"/>
    </source>
</evidence>
<dbReference type="STRING" id="1774970.AUC70_00285"/>
<organism evidence="2 3">
    <name type="scientific">Methyloceanibacter stevinii</name>
    <dbReference type="NCBI Taxonomy" id="1774970"/>
    <lineage>
        <taxon>Bacteria</taxon>
        <taxon>Pseudomonadati</taxon>
        <taxon>Pseudomonadota</taxon>
        <taxon>Alphaproteobacteria</taxon>
        <taxon>Hyphomicrobiales</taxon>
        <taxon>Hyphomicrobiaceae</taxon>
        <taxon>Methyloceanibacter</taxon>
    </lineage>
</organism>
<proteinExistence type="predicted"/>
<dbReference type="EMBL" id="LPWE01000001">
    <property type="protein sequence ID" value="ODR97502.1"/>
    <property type="molecule type" value="Genomic_DNA"/>
</dbReference>
<name>A0A1E3VVF6_9HYPH</name>
<feature type="region of interest" description="Disordered" evidence="1">
    <location>
        <begin position="201"/>
        <end position="222"/>
    </location>
</feature>
<feature type="compositionally biased region" description="Low complexity" evidence="1">
    <location>
        <begin position="202"/>
        <end position="216"/>
    </location>
</feature>
<evidence type="ECO:0000313" key="2">
    <source>
        <dbReference type="EMBL" id="ODR97502.1"/>
    </source>
</evidence>
<reference evidence="2 3" key="1">
    <citation type="journal article" date="2016" name="Environ. Microbiol.">
        <title>New Methyloceanibacter diversity from North Sea sediments includes methanotroph containing solely the soluble methane monooxygenase.</title>
        <authorList>
            <person name="Vekeman B."/>
            <person name="Kerckhof F.M."/>
            <person name="Cremers G."/>
            <person name="de Vos P."/>
            <person name="Vandamme P."/>
            <person name="Boon N."/>
            <person name="Op den Camp H.J."/>
            <person name="Heylen K."/>
        </authorList>
    </citation>
    <scope>NUCLEOTIDE SEQUENCE [LARGE SCALE GENOMIC DNA]</scope>
    <source>
        <strain evidence="2 3">R-67176</strain>
    </source>
</reference>
<accession>A0A1E3VVF6</accession>
<keyword evidence="3" id="KW-1185">Reference proteome</keyword>
<dbReference type="AlphaFoldDB" id="A0A1E3VVF6"/>
<gene>
    <name evidence="2" type="ORF">AUC70_00285</name>
</gene>
<comment type="caution">
    <text evidence="2">The sequence shown here is derived from an EMBL/GenBank/DDBJ whole genome shotgun (WGS) entry which is preliminary data.</text>
</comment>
<sequence>MDALLAEPMDQRTVESLLLRLVDRVEETERRYGQALNELHSRLDQLSQTTNAARSTSTPENADTFDRLHEQVSSLAKRLETEPRTHLDDFERLGRAITGGMRGDFDEKPYGITHEEPAPSPFAQSIQHARSTNHLAPELAPPVEWPWESKPVSASADFDNRLTEMANRLEQSIGAAMPSSTIEALNARLEEVGNQIAQSLDAAPSRAAWSMSSSKSPTWDGN</sequence>
<evidence type="ECO:0000256" key="1">
    <source>
        <dbReference type="SAM" id="MobiDB-lite"/>
    </source>
</evidence>